<proteinExistence type="predicted"/>
<dbReference type="Proteomes" id="UP000254677">
    <property type="component" value="Unassembled WGS sequence"/>
</dbReference>
<dbReference type="AlphaFoldDB" id="A0A378J1F3"/>
<evidence type="ECO:0000256" key="1">
    <source>
        <dbReference type="SAM" id="Phobius"/>
    </source>
</evidence>
<keyword evidence="1" id="KW-0472">Membrane</keyword>
<evidence type="ECO:0000313" key="2">
    <source>
        <dbReference type="EMBL" id="STX41108.1"/>
    </source>
</evidence>
<dbReference type="Pfam" id="PF05309">
    <property type="entry name" value="TraE"/>
    <property type="match status" value="1"/>
</dbReference>
<dbReference type="EMBL" id="UGOA01000001">
    <property type="protein sequence ID" value="STX41108.1"/>
    <property type="molecule type" value="Genomic_DNA"/>
</dbReference>
<sequence>MTLMLKPSREHQLSTRLNLMVSLVVGLLLANVILSALVWVVFRGHRVEIIPFGGTVAYANSPHQVDARYLSLMAENFMNERLNVTPETVDGSHQRLLGFVASKHYPAFLLKLKQEASVIKAQKLSSVFHISRIQTDPHALTAMVTGVLKRFVGLNALTDETKTFLLRFQYRHNRLTLTQFDRLKEESHV</sequence>
<organism evidence="2 3">
    <name type="scientific">Legionella donaldsonii</name>
    <dbReference type="NCBI Taxonomy" id="45060"/>
    <lineage>
        <taxon>Bacteria</taxon>
        <taxon>Pseudomonadati</taxon>
        <taxon>Pseudomonadota</taxon>
        <taxon>Gammaproteobacteria</taxon>
        <taxon>Legionellales</taxon>
        <taxon>Legionellaceae</taxon>
        <taxon>Legionella</taxon>
    </lineage>
</organism>
<gene>
    <name evidence="2" type="primary">traE</name>
    <name evidence="2" type="ORF">NCTC13292_00717</name>
</gene>
<reference evidence="2 3" key="1">
    <citation type="submission" date="2018-06" db="EMBL/GenBank/DDBJ databases">
        <authorList>
            <consortium name="Pathogen Informatics"/>
            <person name="Doyle S."/>
        </authorList>
    </citation>
    <scope>NUCLEOTIDE SEQUENCE [LARGE SCALE GENOMIC DNA]</scope>
    <source>
        <strain evidence="2 3">NCTC13292</strain>
    </source>
</reference>
<protein>
    <submittedName>
        <fullName evidence="2">Type IV conjugative transfer system protein TraE</fullName>
    </submittedName>
</protein>
<dbReference type="InterPro" id="IPR007973">
    <property type="entry name" value="Pilus_assembly_TraE"/>
</dbReference>
<keyword evidence="1" id="KW-1133">Transmembrane helix</keyword>
<accession>A0A378J1F3</accession>
<feature type="transmembrane region" description="Helical" evidence="1">
    <location>
        <begin position="20"/>
        <end position="42"/>
    </location>
</feature>
<dbReference type="OrthoDB" id="5880202at2"/>
<keyword evidence="1" id="KW-0812">Transmembrane</keyword>
<evidence type="ECO:0000313" key="3">
    <source>
        <dbReference type="Proteomes" id="UP000254677"/>
    </source>
</evidence>
<keyword evidence="3" id="KW-1185">Reference proteome</keyword>
<dbReference type="NCBIfam" id="TIGR02761">
    <property type="entry name" value="TraE_TIGR"/>
    <property type="match status" value="1"/>
</dbReference>
<name>A0A378J1F3_9GAMM</name>
<dbReference type="RefSeq" id="WP_115220525.1">
    <property type="nucleotide sequence ID" value="NZ_UGOA01000001.1"/>
</dbReference>